<organism evidence="1 2">
    <name type="scientific">Hymenobacter gummosus</name>
    <dbReference type="NCBI Taxonomy" id="1776032"/>
    <lineage>
        <taxon>Bacteria</taxon>
        <taxon>Pseudomonadati</taxon>
        <taxon>Bacteroidota</taxon>
        <taxon>Cytophagia</taxon>
        <taxon>Cytophagales</taxon>
        <taxon>Hymenobacteraceae</taxon>
        <taxon>Hymenobacter</taxon>
    </lineage>
</organism>
<keyword evidence="2" id="KW-1185">Reference proteome</keyword>
<proteinExistence type="predicted"/>
<comment type="caution">
    <text evidence="1">The sequence shown here is derived from an EMBL/GenBank/DDBJ whole genome shotgun (WGS) entry which is preliminary data.</text>
</comment>
<gene>
    <name evidence="1" type="ORF">EJV47_07055</name>
</gene>
<dbReference type="OrthoDB" id="866273at2"/>
<dbReference type="RefSeq" id="WP_126692441.1">
    <property type="nucleotide sequence ID" value="NZ_RXOF01000003.1"/>
</dbReference>
<dbReference type="EMBL" id="RXOF01000003">
    <property type="protein sequence ID" value="RTQ51550.1"/>
    <property type="molecule type" value="Genomic_DNA"/>
</dbReference>
<name>A0A3S0IQ60_9BACT</name>
<reference evidence="1 2" key="1">
    <citation type="submission" date="2018-12" db="EMBL/GenBank/DDBJ databases">
        <title>Hymenobacter gummosus sp. nov., isolated from a spring.</title>
        <authorList>
            <person name="Nie L."/>
        </authorList>
    </citation>
    <scope>NUCLEOTIDE SEQUENCE [LARGE SCALE GENOMIC DNA]</scope>
    <source>
        <strain evidence="1 2">KCTC 52166</strain>
    </source>
</reference>
<evidence type="ECO:0000313" key="1">
    <source>
        <dbReference type="EMBL" id="RTQ51550.1"/>
    </source>
</evidence>
<sequence>MMHSTTLRSWLLGLGLGLLGTGCRPVPPGPADAAAEVPLPPAAPAAVADTVLPFQPLPTEPASRSVQLDGQLYRVETSARVDGRHQLVLRDSLAGQLAPAELTRRRASGSGFDAVYTLRLRRPDRPPQFTTTLRKTDFAAALGPELVTESVPEAPVFVGHLPRFGALAFTVRFNAFDTDWTATALVLLDAATGQLRYLGLQQRAQDQPAPGVLTPDGRTLLTRYAVLTAGRPPVELALPGLQVAGTRLLNTRAALVAYAPDVDEQGLPTPLPRANALLLDLVDGRVLTRFHLGPTATGYQDGRGLSYQYLRQTRTHYLFSPDDQTLLLLPRERPTELRRLRLAAVSRFRLPQRPSEVRFGLPAGLGTSLIIYADTLSGTLRYQPPPAPVLGLR</sequence>
<protein>
    <submittedName>
        <fullName evidence="1">Uncharacterized protein</fullName>
    </submittedName>
</protein>
<accession>A0A3S0IQ60</accession>
<dbReference type="AlphaFoldDB" id="A0A3S0IQ60"/>
<dbReference type="Proteomes" id="UP000282184">
    <property type="component" value="Unassembled WGS sequence"/>
</dbReference>
<evidence type="ECO:0000313" key="2">
    <source>
        <dbReference type="Proteomes" id="UP000282184"/>
    </source>
</evidence>